<organism evidence="1 2">
    <name type="scientific">Rahnella variigena</name>
    <dbReference type="NCBI Taxonomy" id="574964"/>
    <lineage>
        <taxon>Bacteria</taxon>
        <taxon>Pseudomonadati</taxon>
        <taxon>Pseudomonadota</taxon>
        <taxon>Gammaproteobacteria</taxon>
        <taxon>Enterobacterales</taxon>
        <taxon>Yersiniaceae</taxon>
        <taxon>Rahnella</taxon>
    </lineage>
</organism>
<gene>
    <name evidence="1" type="ORF">CKQ54_18095</name>
</gene>
<dbReference type="EMBL" id="NSDJ01000001">
    <property type="protein sequence ID" value="RKF70173.1"/>
    <property type="molecule type" value="Genomic_DNA"/>
</dbReference>
<sequence>MWFLILIFVFYAFLYFAKVRFVNNKFTVFAGCADLCVNPIRANFELNIMKTYQSSINSEKKIGHSCFIDKHS</sequence>
<protein>
    <recommendedName>
        <fullName evidence="3">Secreted protein</fullName>
    </recommendedName>
</protein>
<evidence type="ECO:0000313" key="2">
    <source>
        <dbReference type="Proteomes" id="UP000284853"/>
    </source>
</evidence>
<comment type="caution">
    <text evidence="1">The sequence shown here is derived from an EMBL/GenBank/DDBJ whole genome shotgun (WGS) entry which is preliminary data.</text>
</comment>
<accession>A0ABX9PZX8</accession>
<reference evidence="1 2" key="1">
    <citation type="submission" date="2017-08" db="EMBL/GenBank/DDBJ databases">
        <title>Comparative genomics of bacteria isolated from necrotic lesions of AOD affected trees.</title>
        <authorList>
            <person name="Doonan J."/>
            <person name="Denman S."/>
            <person name="Mcdonald J.E."/>
        </authorList>
    </citation>
    <scope>NUCLEOTIDE SEQUENCE [LARGE SCALE GENOMIC DNA]</scope>
    <source>
        <strain evidence="1 2">CIP 105588</strain>
    </source>
</reference>
<name>A0ABX9PZX8_9GAMM</name>
<dbReference type="Proteomes" id="UP000284853">
    <property type="component" value="Unassembled WGS sequence"/>
</dbReference>
<keyword evidence="2" id="KW-1185">Reference proteome</keyword>
<evidence type="ECO:0008006" key="3">
    <source>
        <dbReference type="Google" id="ProtNLM"/>
    </source>
</evidence>
<evidence type="ECO:0000313" key="1">
    <source>
        <dbReference type="EMBL" id="RKF70173.1"/>
    </source>
</evidence>
<proteinExistence type="predicted"/>